<evidence type="ECO:0000313" key="1">
    <source>
        <dbReference type="EMBL" id="MEE2002817.1"/>
    </source>
</evidence>
<dbReference type="Proteomes" id="UP001336314">
    <property type="component" value="Unassembled WGS sequence"/>
</dbReference>
<organism evidence="1 2">
    <name type="scientific">Alkalimonas cellulosilytica</name>
    <dbReference type="NCBI Taxonomy" id="3058395"/>
    <lineage>
        <taxon>Bacteria</taxon>
        <taxon>Pseudomonadati</taxon>
        <taxon>Pseudomonadota</taxon>
        <taxon>Gammaproteobacteria</taxon>
        <taxon>Alkalimonas</taxon>
    </lineage>
</organism>
<reference evidence="1 2" key="1">
    <citation type="submission" date="2023-07" db="EMBL/GenBank/DDBJ databases">
        <title>Alkalimonas sp., MEB108 novel, alkaliphilic bacterium isolated from Lonar Lake, India.</title>
        <authorList>
            <person name="Joshi A."/>
            <person name="Thite S."/>
        </authorList>
    </citation>
    <scope>NUCLEOTIDE SEQUENCE [LARGE SCALE GENOMIC DNA]</scope>
    <source>
        <strain evidence="1 2">MEB108</strain>
    </source>
</reference>
<dbReference type="RefSeq" id="WP_330129863.1">
    <property type="nucleotide sequence ID" value="NZ_JAUHLI010000017.1"/>
</dbReference>
<protein>
    <submittedName>
        <fullName evidence="1">Uncharacterized protein</fullName>
    </submittedName>
</protein>
<dbReference type="EMBL" id="JAUHLI010000017">
    <property type="protein sequence ID" value="MEE2002817.1"/>
    <property type="molecule type" value="Genomic_DNA"/>
</dbReference>
<comment type="caution">
    <text evidence="1">The sequence shown here is derived from an EMBL/GenBank/DDBJ whole genome shotgun (WGS) entry which is preliminary data.</text>
</comment>
<keyword evidence="2" id="KW-1185">Reference proteome</keyword>
<proteinExistence type="predicted"/>
<evidence type="ECO:0000313" key="2">
    <source>
        <dbReference type="Proteomes" id="UP001336314"/>
    </source>
</evidence>
<accession>A0ABU7J8M8</accession>
<gene>
    <name evidence="1" type="ORF">QWY20_15255</name>
</gene>
<sequence length="220" mass="25322">MNELKLKIEQHSNLTCKEPEQTKKPDIRVVDVSSGDLLICRVEAKFLQGKAFVKSSKIVRLRPKETLVIDEPKLLHYFSCKDADLKKYRRNVPLFVVWMFNRPCDDIGGITVFQEIDKLRKIHAEHPYRRHDRGTASNDFVAGVKRGITAKYHFSIKETRPIEDLLPAIAQAERSAKTAAQSHAVTAEQRHHPRCADCCETFTPKFPGAKLCLQCWRQRQ</sequence>
<name>A0ABU7J8M8_9GAMM</name>